<reference evidence="3 4" key="1">
    <citation type="submission" date="2016-07" db="EMBL/GenBank/DDBJ databases">
        <title>Pervasive Adenine N6-methylation of Active Genes in Fungi.</title>
        <authorList>
            <consortium name="DOE Joint Genome Institute"/>
            <person name="Mondo S.J."/>
            <person name="Dannebaum R.O."/>
            <person name="Kuo R.C."/>
            <person name="Labutti K."/>
            <person name="Haridas S."/>
            <person name="Kuo A."/>
            <person name="Salamov A."/>
            <person name="Ahrendt S.R."/>
            <person name="Lipzen A."/>
            <person name="Sullivan W."/>
            <person name="Andreopoulos W.B."/>
            <person name="Clum A."/>
            <person name="Lindquist E."/>
            <person name="Daum C."/>
            <person name="Ramamoorthy G.K."/>
            <person name="Gryganskyi A."/>
            <person name="Culley D."/>
            <person name="Magnuson J.K."/>
            <person name="James T.Y."/>
            <person name="O'Malley M.A."/>
            <person name="Stajich J.E."/>
            <person name="Spatafora J.W."/>
            <person name="Visel A."/>
            <person name="Grigoriev I.V."/>
        </authorList>
    </citation>
    <scope>NUCLEOTIDE SEQUENCE [LARGE SCALE GENOMIC DNA]</scope>
    <source>
        <strain evidence="3 4">CBS 115471</strain>
    </source>
</reference>
<evidence type="ECO:0000256" key="1">
    <source>
        <dbReference type="SAM" id="MobiDB-lite"/>
    </source>
</evidence>
<proteinExistence type="predicted"/>
<comment type="caution">
    <text evidence="3">The sequence shown here is derived from an EMBL/GenBank/DDBJ whole genome shotgun (WGS) entry which is preliminary data.</text>
</comment>
<evidence type="ECO:0000259" key="2">
    <source>
        <dbReference type="SMART" id="SM00974"/>
    </source>
</evidence>
<organism evidence="3 4">
    <name type="scientific">Clohesyomyces aquaticus</name>
    <dbReference type="NCBI Taxonomy" id="1231657"/>
    <lineage>
        <taxon>Eukaryota</taxon>
        <taxon>Fungi</taxon>
        <taxon>Dikarya</taxon>
        <taxon>Ascomycota</taxon>
        <taxon>Pezizomycotina</taxon>
        <taxon>Dothideomycetes</taxon>
        <taxon>Pleosporomycetidae</taxon>
        <taxon>Pleosporales</taxon>
        <taxon>Lindgomycetaceae</taxon>
        <taxon>Clohesyomyces</taxon>
    </lineage>
</organism>
<keyword evidence="4" id="KW-1185">Reference proteome</keyword>
<dbReference type="InterPro" id="IPR018306">
    <property type="entry name" value="Phage_T5_Orf172_DNA-bd"/>
</dbReference>
<feature type="domain" description="Bacteriophage T5 Orf172 DNA-binding" evidence="2">
    <location>
        <begin position="195"/>
        <end position="288"/>
    </location>
</feature>
<dbReference type="AlphaFoldDB" id="A0A1Y1ZGX7"/>
<dbReference type="PANTHER" id="PTHR28094:SF1">
    <property type="entry name" value="MEIOTICALLY UP-REGULATED GENE 113 PROTEIN"/>
    <property type="match status" value="1"/>
</dbReference>
<accession>A0A1Y1ZGX7</accession>
<gene>
    <name evidence="3" type="ORF">BCR34DRAFT_369539</name>
</gene>
<dbReference type="OrthoDB" id="3511049at2759"/>
<feature type="region of interest" description="Disordered" evidence="1">
    <location>
        <begin position="1"/>
        <end position="146"/>
    </location>
</feature>
<sequence>MHLAMAASTPRQSPRSTSSSLFSLDISADSESSIRSARSLGSSSPSTNSSRSSDAVQSPRIPKRTSVRPKTIRKDSSSDCEILPHRPPIFEIKSEPRPVKYAHRTSLEPELDLSPSPTYTRHKRSTSDTRDNRPADGDTTREFDVPDVPDPVWLESKVVGSREIDVEIANWILKKVGKSKDTGIGQIYIFRASNPKWAGKVKIGMTVRCFSDRQKEICKKNLGLERVWSSSQVANVRRVEKLVHLDLECRLRYWTCGICKNSKTDADVKHQEWFEISEELAKNTVKRWVDLMNLEPYNEIGELKRFWRKPVMKMKEWVDDGRKPRPEITRWDRWATFVKNPPEPPTAIEQFVEKVRIVITHPIWTCLWKNRFQIVLLWAANFVLVERKYMVYVNLFHFLILVSSHWEYFTS</sequence>
<dbReference type="PANTHER" id="PTHR28094">
    <property type="entry name" value="MEIOTICALLY UP-REGULATED GENE 113 PROTEIN"/>
    <property type="match status" value="1"/>
</dbReference>
<name>A0A1Y1ZGX7_9PLEO</name>
<dbReference type="EMBL" id="MCFA01000085">
    <property type="protein sequence ID" value="ORY09506.1"/>
    <property type="molecule type" value="Genomic_DNA"/>
</dbReference>
<evidence type="ECO:0000313" key="3">
    <source>
        <dbReference type="EMBL" id="ORY09506.1"/>
    </source>
</evidence>
<evidence type="ECO:0000313" key="4">
    <source>
        <dbReference type="Proteomes" id="UP000193144"/>
    </source>
</evidence>
<feature type="compositionally biased region" description="Basic and acidic residues" evidence="1">
    <location>
        <begin position="125"/>
        <end position="144"/>
    </location>
</feature>
<dbReference type="STRING" id="1231657.A0A1Y1ZGX7"/>
<feature type="compositionally biased region" description="Low complexity" evidence="1">
    <location>
        <begin position="7"/>
        <end position="53"/>
    </location>
</feature>
<feature type="compositionally biased region" description="Basic residues" evidence="1">
    <location>
        <begin position="61"/>
        <end position="71"/>
    </location>
</feature>
<dbReference type="Pfam" id="PF10544">
    <property type="entry name" value="T5orf172"/>
    <property type="match status" value="1"/>
</dbReference>
<dbReference type="SMART" id="SM00974">
    <property type="entry name" value="T5orf172"/>
    <property type="match status" value="1"/>
</dbReference>
<dbReference type="InterPro" id="IPR053006">
    <property type="entry name" value="Meiosis_regulatory"/>
</dbReference>
<dbReference type="Proteomes" id="UP000193144">
    <property type="component" value="Unassembled WGS sequence"/>
</dbReference>
<protein>
    <recommendedName>
        <fullName evidence="2">Bacteriophage T5 Orf172 DNA-binding domain-containing protein</fullName>
    </recommendedName>
</protein>